<sequence>MSGRAVSIQHSLPLTSSAKNEFNDLAYRSISS</sequence>
<feature type="non-terminal residue" evidence="1">
    <location>
        <position position="32"/>
    </location>
</feature>
<organism evidence="1">
    <name type="scientific">marine metagenome</name>
    <dbReference type="NCBI Taxonomy" id="408172"/>
    <lineage>
        <taxon>unclassified sequences</taxon>
        <taxon>metagenomes</taxon>
        <taxon>ecological metagenomes</taxon>
    </lineage>
</organism>
<protein>
    <submittedName>
        <fullName evidence="1">Uncharacterized protein</fullName>
    </submittedName>
</protein>
<proteinExistence type="predicted"/>
<gene>
    <name evidence="1" type="ORF">METZ01_LOCUS397643</name>
</gene>
<name>A0A382VE60_9ZZZZ</name>
<reference evidence="1" key="1">
    <citation type="submission" date="2018-05" db="EMBL/GenBank/DDBJ databases">
        <authorList>
            <person name="Lanie J.A."/>
            <person name="Ng W.-L."/>
            <person name="Kazmierczak K.M."/>
            <person name="Andrzejewski T.M."/>
            <person name="Davidsen T.M."/>
            <person name="Wayne K.J."/>
            <person name="Tettelin H."/>
            <person name="Glass J.I."/>
            <person name="Rusch D."/>
            <person name="Podicherti R."/>
            <person name="Tsui H.-C.T."/>
            <person name="Winkler M.E."/>
        </authorList>
    </citation>
    <scope>NUCLEOTIDE SEQUENCE</scope>
</reference>
<evidence type="ECO:0000313" key="1">
    <source>
        <dbReference type="EMBL" id="SVD44789.1"/>
    </source>
</evidence>
<dbReference type="EMBL" id="UINC01151276">
    <property type="protein sequence ID" value="SVD44789.1"/>
    <property type="molecule type" value="Genomic_DNA"/>
</dbReference>
<accession>A0A382VE60</accession>
<dbReference type="AlphaFoldDB" id="A0A382VE60"/>